<proteinExistence type="predicted"/>
<keyword evidence="3" id="KW-0231">Viral genome packaging</keyword>
<dbReference type="Pfam" id="PF04860">
    <property type="entry name" value="Phage_portal"/>
    <property type="match status" value="1"/>
</dbReference>
<keyword evidence="1" id="KW-1188">Viral release from host cell</keyword>
<evidence type="ECO:0000313" key="4">
    <source>
        <dbReference type="EMBL" id="QBJ05114.1"/>
    </source>
</evidence>
<sequence length="385" mass="44633">MGLFDSVFKRHSELSWMYDLEFLQDKSKKAYLKQIALNTVVEMVARTISQSEFRVMKNNTKEKGTLYYLLNVRPNRNQNAVDFWQKFIFKLIMDNEVLVVKNDEGHFFVADDFEKEDELGLYSHRFTNVLVNDFEFKRVFTMDDVIYLKYNNQKLDAFSLGLFEDYGEIFGRMIDLQMLNNQIRGILKVDATKFYNKEKQKELQAYIDTLFDAFQNNTIAVVPLTEGLAYEEHSNRGAAQSAQQFSELNELKKTVLTDVARMIGVPPSLVLGEMADLEKTIESYLQFCINPLLRKIEAELNSKFFYQDEYLNDDMHIKVVGIDKRDPLKLSEAIDKLVASGTFTRNQVRIMTGEEPADDPELDKFIITKNLQSADAFKGGESNEE</sequence>
<dbReference type="InterPro" id="IPR006427">
    <property type="entry name" value="Portal_HK97"/>
</dbReference>
<evidence type="ECO:0000256" key="3">
    <source>
        <dbReference type="ARBA" id="ARBA00023219"/>
    </source>
</evidence>
<keyword evidence="2" id="KW-1162">Viral penetration into host cytoplasm</keyword>
<dbReference type="EMBL" id="MK450538">
    <property type="protein sequence ID" value="QBJ05114.1"/>
    <property type="molecule type" value="Genomic_DNA"/>
</dbReference>
<dbReference type="InterPro" id="IPR006944">
    <property type="entry name" value="Phage/GTA_portal"/>
</dbReference>
<accession>A0A4P6QX54</accession>
<organism evidence="4 5">
    <name type="scientific">Staphylococcus phage vB_SpsS_QT1</name>
    <dbReference type="NCBI Taxonomy" id="2510452"/>
    <lineage>
        <taxon>Viruses</taxon>
        <taxon>Duplodnaviria</taxon>
        <taxon>Heunggongvirae</taxon>
        <taxon>Uroviricota</taxon>
        <taxon>Caudoviricetes</taxon>
        <taxon>Fibralongavirus</taxon>
        <taxon>Fibralongavirus QT1</taxon>
    </lineage>
</organism>
<keyword evidence="5" id="KW-1185">Reference proteome</keyword>
<reference evidence="5" key="1">
    <citation type="submission" date="2019-01" db="EMBL/GenBank/DDBJ databases">
        <title>New genus Fibralongavirus in Staphylococcus pseudintermedius Siphoviridae phages.</title>
        <authorList>
            <person name="Zeman M."/>
            <person name="Vrbovska V."/>
            <person name="Bardy P."/>
            <person name="Pantucek R."/>
        </authorList>
    </citation>
    <scope>NUCLEOTIDE SEQUENCE [LARGE SCALE GENOMIC DNA]</scope>
</reference>
<dbReference type="GeneID" id="55014809"/>
<protein>
    <submittedName>
        <fullName evidence="4">Portal protein</fullName>
    </submittedName>
</protein>
<keyword evidence="2" id="KW-1171">Viral genome ejection through host cell envelope</keyword>
<evidence type="ECO:0000256" key="2">
    <source>
        <dbReference type="ARBA" id="ARBA00023009"/>
    </source>
</evidence>
<evidence type="ECO:0000313" key="5">
    <source>
        <dbReference type="Proteomes" id="UP000310300"/>
    </source>
</evidence>
<name>A0A4P6QX54_9CAUD</name>
<evidence type="ECO:0000256" key="1">
    <source>
        <dbReference type="ARBA" id="ARBA00022950"/>
    </source>
</evidence>
<keyword evidence="1" id="KW-0118">Viral capsid assembly</keyword>
<dbReference type="KEGG" id="vg:55014809"/>
<keyword evidence="2" id="KW-1160">Virus entry into host cell</keyword>
<dbReference type="SMR" id="A0A4P6QX54"/>
<dbReference type="NCBIfam" id="TIGR01537">
    <property type="entry name" value="portal_HK97"/>
    <property type="match status" value="1"/>
</dbReference>
<dbReference type="Proteomes" id="UP000310300">
    <property type="component" value="Segment"/>
</dbReference>
<dbReference type="RefSeq" id="YP_009823299.1">
    <property type="nucleotide sequence ID" value="NC_048192.1"/>
</dbReference>